<proteinExistence type="predicted"/>
<organism evidence="2 3">
    <name type="scientific">Paraburkholderia ferrariae</name>
    <dbReference type="NCBI Taxonomy" id="386056"/>
    <lineage>
        <taxon>Bacteria</taxon>
        <taxon>Pseudomonadati</taxon>
        <taxon>Pseudomonadota</taxon>
        <taxon>Betaproteobacteria</taxon>
        <taxon>Burkholderiales</taxon>
        <taxon>Burkholderiaceae</taxon>
        <taxon>Paraburkholderia</taxon>
    </lineage>
</organism>
<gene>
    <name evidence="2" type="ORF">VSR73_09560</name>
</gene>
<reference evidence="2 3" key="1">
    <citation type="submission" date="2024-01" db="EMBL/GenBank/DDBJ databases">
        <title>The diversity of rhizobia nodulating Mimosa spp. in eleven states of Brazil covering several biomes is determined by host plant, location, and edaphic factors.</title>
        <authorList>
            <person name="Rouws L."/>
            <person name="Barauna A."/>
            <person name="Beukes C."/>
            <person name="De Faria S.M."/>
            <person name="Gross E."/>
            <person name="Dos Reis Junior F.B."/>
            <person name="Simon M."/>
            <person name="Maluk M."/>
            <person name="Odee D.W."/>
            <person name="Kenicer G."/>
            <person name="Young J.P.W."/>
            <person name="Reis V.M."/>
            <person name="Zilli J."/>
            <person name="James E.K."/>
        </authorList>
    </citation>
    <scope>NUCLEOTIDE SEQUENCE [LARGE SCALE GENOMIC DNA]</scope>
    <source>
        <strain evidence="2 3">JPY167</strain>
    </source>
</reference>
<evidence type="ECO:0000313" key="2">
    <source>
        <dbReference type="EMBL" id="MEM5421304.1"/>
    </source>
</evidence>
<dbReference type="RefSeq" id="WP_342946611.1">
    <property type="nucleotide sequence ID" value="NZ_JAYMRV010000002.1"/>
</dbReference>
<dbReference type="EMBL" id="JAYMRV010000002">
    <property type="protein sequence ID" value="MEM5421304.1"/>
    <property type="molecule type" value="Genomic_DNA"/>
</dbReference>
<comment type="caution">
    <text evidence="2">The sequence shown here is derived from an EMBL/GenBank/DDBJ whole genome shotgun (WGS) entry which is preliminary data.</text>
</comment>
<protein>
    <recommendedName>
        <fullName evidence="4">DNA-binding protein</fullName>
    </recommendedName>
</protein>
<dbReference type="Proteomes" id="UP001489897">
    <property type="component" value="Unassembled WGS sequence"/>
</dbReference>
<name>A0ABU9RMK2_9BURK</name>
<feature type="region of interest" description="Disordered" evidence="1">
    <location>
        <begin position="21"/>
        <end position="65"/>
    </location>
</feature>
<evidence type="ECO:0000313" key="3">
    <source>
        <dbReference type="Proteomes" id="UP001489897"/>
    </source>
</evidence>
<sequence>MKSKSNEAKVPALGGLIANARAATNARTSASHGPRTRVTPNDEQDPGTAEAHVGPQPRAPPCDPLRGARTMEQFCADYQFNRVTFWKMRKAGTAPDVILIGRKVLITHAAAAEWEARMIERSRNAVEEEADAA</sequence>
<evidence type="ECO:0008006" key="4">
    <source>
        <dbReference type="Google" id="ProtNLM"/>
    </source>
</evidence>
<feature type="compositionally biased region" description="Low complexity" evidence="1">
    <location>
        <begin position="21"/>
        <end position="31"/>
    </location>
</feature>
<accession>A0ABU9RMK2</accession>
<keyword evidence="3" id="KW-1185">Reference proteome</keyword>
<evidence type="ECO:0000256" key="1">
    <source>
        <dbReference type="SAM" id="MobiDB-lite"/>
    </source>
</evidence>